<reference evidence="1" key="1">
    <citation type="submission" date="2020-10" db="EMBL/GenBank/DDBJ databases">
        <title>Taxonomic study of unclassified bacteria belonging to the class Ktedonobacteria.</title>
        <authorList>
            <person name="Yabe S."/>
            <person name="Wang C.M."/>
            <person name="Zheng Y."/>
            <person name="Sakai Y."/>
            <person name="Cavaletti L."/>
            <person name="Monciardini P."/>
            <person name="Donadio S."/>
        </authorList>
    </citation>
    <scope>NUCLEOTIDE SEQUENCE</scope>
    <source>
        <strain evidence="1">ID150040</strain>
    </source>
</reference>
<accession>A0A8J3N330</accession>
<keyword evidence="2" id="KW-1185">Reference proteome</keyword>
<evidence type="ECO:0000313" key="2">
    <source>
        <dbReference type="Proteomes" id="UP000597444"/>
    </source>
</evidence>
<comment type="caution">
    <text evidence="1">The sequence shown here is derived from an EMBL/GenBank/DDBJ whole genome shotgun (WGS) entry which is preliminary data.</text>
</comment>
<protein>
    <recommendedName>
        <fullName evidence="3">RNA polymerase sigma factor 70 region 4 type 2 domain-containing protein</fullName>
    </recommendedName>
</protein>
<proteinExistence type="predicted"/>
<evidence type="ECO:0000313" key="1">
    <source>
        <dbReference type="EMBL" id="GHO96699.1"/>
    </source>
</evidence>
<dbReference type="AlphaFoldDB" id="A0A8J3N330"/>
<dbReference type="EMBL" id="BNJK01000001">
    <property type="protein sequence ID" value="GHO96699.1"/>
    <property type="molecule type" value="Genomic_DNA"/>
</dbReference>
<dbReference type="Gene3D" id="1.20.140.160">
    <property type="match status" value="1"/>
</dbReference>
<dbReference type="Proteomes" id="UP000597444">
    <property type="component" value="Unassembled WGS sequence"/>
</dbReference>
<sequence length="276" mass="32471">MELQEAEDYSMSTQHDDFQARCHALAERAIYLYAQDLLSAEVLAERMVVEWERLGAQDAQGVQPSHAVLTRIALRICSRELCGAWRSANRDLRNCAFANLRRYLERSLLHTRYAEVLQHRTHALEDVLHQTLEQLHLSSLREEAGPDDPASFLKWTQVILLRQARAFLLKWQQEGNVSLDDMTELFGEQFVDTSNDPLRHLLIIELQQKLTEVILGMRNRRYRQVLLYTYIAEIDEKELARRLEVQVQDIYLWRHRALKVLRNQPEVMKTLRLLVE</sequence>
<name>A0A8J3N330_9CHLR</name>
<gene>
    <name evidence="1" type="ORF">KSF_067470</name>
</gene>
<dbReference type="InterPro" id="IPR013324">
    <property type="entry name" value="RNA_pol_sigma_r3/r4-like"/>
</dbReference>
<organism evidence="1 2">
    <name type="scientific">Reticulibacter mediterranei</name>
    <dbReference type="NCBI Taxonomy" id="2778369"/>
    <lineage>
        <taxon>Bacteria</taxon>
        <taxon>Bacillati</taxon>
        <taxon>Chloroflexota</taxon>
        <taxon>Ktedonobacteria</taxon>
        <taxon>Ktedonobacterales</taxon>
        <taxon>Reticulibacteraceae</taxon>
        <taxon>Reticulibacter</taxon>
    </lineage>
</organism>
<dbReference type="SUPFAM" id="SSF88659">
    <property type="entry name" value="Sigma3 and sigma4 domains of RNA polymerase sigma factors"/>
    <property type="match status" value="1"/>
</dbReference>
<evidence type="ECO:0008006" key="3">
    <source>
        <dbReference type="Google" id="ProtNLM"/>
    </source>
</evidence>